<reference evidence="1 2" key="1">
    <citation type="submission" date="2017-05" db="EMBL/GenBank/DDBJ databases">
        <title>Genome sequence for an aflatoxigenic pathogen of Argentinian peanut, Aspergillus arachidicola.</title>
        <authorList>
            <person name="Moore G."/>
            <person name="Beltz S.B."/>
            <person name="Mack B.M."/>
        </authorList>
    </citation>
    <scope>NUCLEOTIDE SEQUENCE [LARGE SCALE GENOMIC DNA]</scope>
    <source>
        <strain evidence="1 2">CBS 117610</strain>
    </source>
</reference>
<name>A0A2G7G555_9EURO</name>
<keyword evidence="2" id="KW-1185">Reference proteome</keyword>
<evidence type="ECO:0000313" key="1">
    <source>
        <dbReference type="EMBL" id="PIG87970.1"/>
    </source>
</evidence>
<evidence type="ECO:0000313" key="2">
    <source>
        <dbReference type="Proteomes" id="UP000231358"/>
    </source>
</evidence>
<dbReference type="EMBL" id="NEXV01000122">
    <property type="protein sequence ID" value="PIG87970.1"/>
    <property type="molecule type" value="Genomic_DNA"/>
</dbReference>
<proteinExistence type="predicted"/>
<gene>
    <name evidence="1" type="ORF">AARAC_000951</name>
</gene>
<accession>A0A2G7G555</accession>
<dbReference type="Proteomes" id="UP000231358">
    <property type="component" value="Unassembled WGS sequence"/>
</dbReference>
<protein>
    <submittedName>
        <fullName evidence="1">Uncharacterized protein</fullName>
    </submittedName>
</protein>
<comment type="caution">
    <text evidence="1">The sequence shown here is derived from an EMBL/GenBank/DDBJ whole genome shotgun (WGS) entry which is preliminary data.</text>
</comment>
<dbReference type="AlphaFoldDB" id="A0A2G7G555"/>
<organism evidence="1 2">
    <name type="scientific">Aspergillus arachidicola</name>
    <dbReference type="NCBI Taxonomy" id="656916"/>
    <lineage>
        <taxon>Eukaryota</taxon>
        <taxon>Fungi</taxon>
        <taxon>Dikarya</taxon>
        <taxon>Ascomycota</taxon>
        <taxon>Pezizomycotina</taxon>
        <taxon>Eurotiomycetes</taxon>
        <taxon>Eurotiomycetidae</taxon>
        <taxon>Eurotiales</taxon>
        <taxon>Aspergillaceae</taxon>
        <taxon>Aspergillus</taxon>
        <taxon>Aspergillus subgen. Circumdati</taxon>
    </lineage>
</organism>
<sequence>MAKGFTASTDLQGEKKFITIVSIVLVEAVLL</sequence>